<evidence type="ECO:0000259" key="12">
    <source>
        <dbReference type="PROSITE" id="PS50109"/>
    </source>
</evidence>
<reference evidence="15 17" key="2">
    <citation type="journal article" date="2019" name="Nat. Med.">
        <title>A library of human gut bacterial isolates paired with longitudinal multiomics data enables mechanistic microbiome research.</title>
        <authorList>
            <person name="Poyet M."/>
            <person name="Groussin M."/>
            <person name="Gibbons S.M."/>
            <person name="Avila-Pacheco J."/>
            <person name="Jiang X."/>
            <person name="Kearney S.M."/>
            <person name="Perrotta A.R."/>
            <person name="Berdy B."/>
            <person name="Zhao S."/>
            <person name="Lieberman T.D."/>
            <person name="Swanson P.K."/>
            <person name="Smith M."/>
            <person name="Roesemann S."/>
            <person name="Alexander J.E."/>
            <person name="Rich S.A."/>
            <person name="Livny J."/>
            <person name="Vlamakis H."/>
            <person name="Clish C."/>
            <person name="Bullock K."/>
            <person name="Deik A."/>
            <person name="Scott J."/>
            <person name="Pierce K.A."/>
            <person name="Xavier R.J."/>
            <person name="Alm E.J."/>
        </authorList>
    </citation>
    <scope>NUCLEOTIDE SEQUENCE [LARGE SCALE GENOMIC DNA]</scope>
    <source>
        <strain evidence="15 17">BIOML-A3</strain>
    </source>
</reference>
<dbReference type="Proteomes" id="UP000095492">
    <property type="component" value="Unassembled WGS sequence"/>
</dbReference>
<dbReference type="Gene3D" id="1.10.287.130">
    <property type="match status" value="1"/>
</dbReference>
<evidence type="ECO:0000313" key="15">
    <source>
        <dbReference type="EMBL" id="MSD15023.1"/>
    </source>
</evidence>
<keyword evidence="6 14" id="KW-0808">Transferase</keyword>
<dbReference type="EC" id="2.7.13.3" evidence="3"/>
<feature type="transmembrane region" description="Helical" evidence="11">
    <location>
        <begin position="217"/>
        <end position="238"/>
    </location>
</feature>
<comment type="function">
    <text evidence="9">May play the central regulatory role in sporulation. It may be an element of the effector pathway responsible for the activation of sporulation genes in response to nutritional stress. Spo0A may act in concert with spo0H (a sigma factor) to control the expression of some genes that are critical to the sporulation process.</text>
</comment>
<dbReference type="GO" id="GO:0000155">
    <property type="term" value="F:phosphorelay sensor kinase activity"/>
    <property type="evidence" value="ECO:0007669"/>
    <property type="project" value="InterPro"/>
</dbReference>
<organism evidence="14 16">
    <name type="scientific">Eubacterium ramulus</name>
    <dbReference type="NCBI Taxonomy" id="39490"/>
    <lineage>
        <taxon>Bacteria</taxon>
        <taxon>Bacillati</taxon>
        <taxon>Bacillota</taxon>
        <taxon>Clostridia</taxon>
        <taxon>Eubacteriales</taxon>
        <taxon>Eubacteriaceae</taxon>
        <taxon>Eubacterium</taxon>
    </lineage>
</organism>
<keyword evidence="11" id="KW-1133">Transmembrane helix</keyword>
<comment type="catalytic activity">
    <reaction evidence="1">
        <text>ATP + protein L-histidine = ADP + protein N-phospho-L-histidine.</text>
        <dbReference type="EC" id="2.7.13.3"/>
    </reaction>
</comment>
<dbReference type="CDD" id="cd17546">
    <property type="entry name" value="REC_hyHK_CKI1_RcsC-like"/>
    <property type="match status" value="1"/>
</dbReference>
<comment type="subcellular location">
    <subcellularLocation>
        <location evidence="2">Membrane</location>
    </subcellularLocation>
</comment>
<keyword evidence="7 14" id="KW-0418">Kinase</keyword>
<dbReference type="PANTHER" id="PTHR43047:SF72">
    <property type="entry name" value="OSMOSENSING HISTIDINE PROTEIN KINASE SLN1"/>
    <property type="match status" value="1"/>
</dbReference>
<dbReference type="InterPro" id="IPR001789">
    <property type="entry name" value="Sig_transdc_resp-reg_receiver"/>
</dbReference>
<evidence type="ECO:0000256" key="7">
    <source>
        <dbReference type="ARBA" id="ARBA00022777"/>
    </source>
</evidence>
<dbReference type="CDD" id="cd00082">
    <property type="entry name" value="HisKA"/>
    <property type="match status" value="1"/>
</dbReference>
<feature type="transmembrane region" description="Helical" evidence="11">
    <location>
        <begin position="27"/>
        <end position="45"/>
    </location>
</feature>
<accession>A0A173TS29</accession>
<dbReference type="Pfam" id="PF00072">
    <property type="entry name" value="Response_reg"/>
    <property type="match status" value="1"/>
</dbReference>
<evidence type="ECO:0000256" key="4">
    <source>
        <dbReference type="ARBA" id="ARBA00018672"/>
    </source>
</evidence>
<name>A0A173TS29_EUBRA</name>
<dbReference type="SMART" id="SM00388">
    <property type="entry name" value="HisKA"/>
    <property type="match status" value="1"/>
</dbReference>
<dbReference type="InterPro" id="IPR036890">
    <property type="entry name" value="HATPase_C_sf"/>
</dbReference>
<evidence type="ECO:0000256" key="2">
    <source>
        <dbReference type="ARBA" id="ARBA00004370"/>
    </source>
</evidence>
<dbReference type="Pfam" id="PF02518">
    <property type="entry name" value="HATPase_c"/>
    <property type="match status" value="1"/>
</dbReference>
<evidence type="ECO:0000256" key="3">
    <source>
        <dbReference type="ARBA" id="ARBA00012438"/>
    </source>
</evidence>
<dbReference type="InterPro" id="IPR011006">
    <property type="entry name" value="CheY-like_superfamily"/>
</dbReference>
<dbReference type="PROSITE" id="PS50110">
    <property type="entry name" value="RESPONSE_REGULATORY"/>
    <property type="match status" value="1"/>
</dbReference>
<feature type="modified residue" description="4-aspartylphosphate" evidence="10">
    <location>
        <position position="571"/>
    </location>
</feature>
<sequence length="640" mass="72351">MMKNNYIKQKRKDQNPVNHWKIFEGQLVFLLAMVILFVVAYTFILQQAYTKTALKTEIERDISSADAVHKLVNDRLGRKDFNEIKSKADENTELFKNMSTYMNEIRTLNSTRYIYTATRNEDGRLIYVVDGLDPSAGDVRHPGDPIEKEMVPYIEKALSGKTVYSQDIVDTTWGPIFTACYPVTAEDESNEVIGAFCIEMDMQKAYGMVEKTNKLSIVLGCITACILLILCTCGYSVYKKQKENEQKQQKLLQEAVRLADSANKAKSTFLFNMSHDIRTPMNAIIGYAELGEKHLKEPTILEDYFEKILLCGKKMLHLIDNILELARIENNQATLDETITDVSKNFDLCIDMFRKPIEEKHQTLKVNKNIRYPYLYMDDARLSEITINILSNAVKYTGEGGNISCTLNQYPGEKEGWSVLEFIIADNGIGMSEEFQKHIFESFSQERSSSDSGIEGSGLGMGIVKKLVDLMNGKITVQSKPGAGSTFTITLPLKIANAEERNPKHADGQLNIKKLEGKRVLLVEDNDLNAEIATELLTEEGIMIERAENGVACIDMFNKAKQNYYSLILMDIQMPIMNGYEASRRIRELKDGNKSQIPIVAMTANAFEEDKKMALASGMNDHVAKPIDMNVLLPTIMKYM</sequence>
<dbReference type="InterPro" id="IPR005467">
    <property type="entry name" value="His_kinase_dom"/>
</dbReference>
<dbReference type="SUPFAM" id="SSF52172">
    <property type="entry name" value="CheY-like"/>
    <property type="match status" value="1"/>
</dbReference>
<dbReference type="EMBL" id="WKRA01000003">
    <property type="protein sequence ID" value="MSD15023.1"/>
    <property type="molecule type" value="Genomic_DNA"/>
</dbReference>
<dbReference type="InterPro" id="IPR003661">
    <property type="entry name" value="HisK_dim/P_dom"/>
</dbReference>
<dbReference type="InterPro" id="IPR036097">
    <property type="entry name" value="HisK_dim/P_sf"/>
</dbReference>
<dbReference type="PRINTS" id="PR00344">
    <property type="entry name" value="BCTRLSENSOR"/>
</dbReference>
<dbReference type="InterPro" id="IPR003594">
    <property type="entry name" value="HATPase_dom"/>
</dbReference>
<dbReference type="Gene3D" id="3.30.565.10">
    <property type="entry name" value="Histidine kinase-like ATPase, C-terminal domain"/>
    <property type="match status" value="1"/>
</dbReference>
<evidence type="ECO:0000313" key="14">
    <source>
        <dbReference type="EMBL" id="CUN05294.1"/>
    </source>
</evidence>
<dbReference type="Pfam" id="PF00512">
    <property type="entry name" value="HisKA"/>
    <property type="match status" value="1"/>
</dbReference>
<reference evidence="14 16" key="1">
    <citation type="submission" date="2015-09" db="EMBL/GenBank/DDBJ databases">
        <authorList>
            <consortium name="Pathogen Informatics"/>
        </authorList>
    </citation>
    <scope>NUCLEOTIDE SEQUENCE [LARGE SCALE GENOMIC DNA]</scope>
    <source>
        <strain evidence="14 16">2789STDY5608891</strain>
    </source>
</reference>
<dbReference type="GeneID" id="42787869"/>
<dbReference type="SUPFAM" id="SSF55874">
    <property type="entry name" value="ATPase domain of HSP90 chaperone/DNA topoisomerase II/histidine kinase"/>
    <property type="match status" value="1"/>
</dbReference>
<dbReference type="SMART" id="SM00448">
    <property type="entry name" value="REC"/>
    <property type="match status" value="1"/>
</dbReference>
<dbReference type="PANTHER" id="PTHR43047">
    <property type="entry name" value="TWO-COMPONENT HISTIDINE PROTEIN KINASE"/>
    <property type="match status" value="1"/>
</dbReference>
<evidence type="ECO:0000256" key="5">
    <source>
        <dbReference type="ARBA" id="ARBA00022553"/>
    </source>
</evidence>
<proteinExistence type="predicted"/>
<evidence type="ECO:0000256" key="1">
    <source>
        <dbReference type="ARBA" id="ARBA00000085"/>
    </source>
</evidence>
<dbReference type="AlphaFoldDB" id="A0A173TS29"/>
<evidence type="ECO:0000259" key="13">
    <source>
        <dbReference type="PROSITE" id="PS50110"/>
    </source>
</evidence>
<dbReference type="RefSeq" id="WP_021740556.1">
    <property type="nucleotide sequence ID" value="NZ_CABKSU010000114.1"/>
</dbReference>
<evidence type="ECO:0000256" key="11">
    <source>
        <dbReference type="SAM" id="Phobius"/>
    </source>
</evidence>
<dbReference type="InterPro" id="IPR004358">
    <property type="entry name" value="Sig_transdc_His_kin-like_C"/>
</dbReference>
<dbReference type="Proteomes" id="UP000431304">
    <property type="component" value="Unassembled WGS sequence"/>
</dbReference>
<dbReference type="PROSITE" id="PS50109">
    <property type="entry name" value="HIS_KIN"/>
    <property type="match status" value="1"/>
</dbReference>
<dbReference type="STRING" id="39490.ERS852448_01645"/>
<keyword evidence="5 10" id="KW-0597">Phosphoprotein</keyword>
<evidence type="ECO:0000256" key="10">
    <source>
        <dbReference type="PROSITE-ProRule" id="PRU00169"/>
    </source>
</evidence>
<gene>
    <name evidence="14" type="primary">luxQ_2</name>
    <name evidence="14" type="ORF">ERS852448_01645</name>
    <name evidence="15" type="ORF">GKE72_02835</name>
</gene>
<dbReference type="FunFam" id="3.30.565.10:FF:000006">
    <property type="entry name" value="Sensor histidine kinase WalK"/>
    <property type="match status" value="1"/>
</dbReference>
<evidence type="ECO:0000256" key="6">
    <source>
        <dbReference type="ARBA" id="ARBA00022679"/>
    </source>
</evidence>
<keyword evidence="11" id="KW-0812">Transmembrane</keyword>
<keyword evidence="8" id="KW-0902">Two-component regulatory system</keyword>
<dbReference type="OrthoDB" id="9804263at2"/>
<dbReference type="SMART" id="SM00387">
    <property type="entry name" value="HATPase_c"/>
    <property type="match status" value="1"/>
</dbReference>
<dbReference type="GO" id="GO:0005886">
    <property type="term" value="C:plasma membrane"/>
    <property type="evidence" value="ECO:0007669"/>
    <property type="project" value="TreeGrafter"/>
</dbReference>
<evidence type="ECO:0000256" key="9">
    <source>
        <dbReference type="ARBA" id="ARBA00024867"/>
    </source>
</evidence>
<dbReference type="EMBL" id="CYYA01000010">
    <property type="protein sequence ID" value="CUN05294.1"/>
    <property type="molecule type" value="Genomic_DNA"/>
</dbReference>
<dbReference type="Gene3D" id="3.40.50.2300">
    <property type="match status" value="1"/>
</dbReference>
<protein>
    <recommendedName>
        <fullName evidence="4">Stage 0 sporulation protein A homolog</fullName>
        <ecNumber evidence="3">2.7.13.3</ecNumber>
    </recommendedName>
</protein>
<feature type="domain" description="Response regulatory" evidence="13">
    <location>
        <begin position="519"/>
        <end position="640"/>
    </location>
</feature>
<dbReference type="GO" id="GO:0009927">
    <property type="term" value="F:histidine phosphotransfer kinase activity"/>
    <property type="evidence" value="ECO:0007669"/>
    <property type="project" value="TreeGrafter"/>
</dbReference>
<evidence type="ECO:0000313" key="16">
    <source>
        <dbReference type="Proteomes" id="UP000095492"/>
    </source>
</evidence>
<feature type="domain" description="Histidine kinase" evidence="12">
    <location>
        <begin position="272"/>
        <end position="495"/>
    </location>
</feature>
<evidence type="ECO:0000313" key="17">
    <source>
        <dbReference type="Proteomes" id="UP000431304"/>
    </source>
</evidence>
<evidence type="ECO:0000256" key="8">
    <source>
        <dbReference type="ARBA" id="ARBA00023012"/>
    </source>
</evidence>
<keyword evidence="11" id="KW-0472">Membrane</keyword>
<dbReference type="SUPFAM" id="SSF47384">
    <property type="entry name" value="Homodimeric domain of signal transducing histidine kinase"/>
    <property type="match status" value="1"/>
</dbReference>